<gene>
    <name evidence="2" type="ORF">AP3564_07325</name>
    <name evidence="3" type="ORF">AZI98_08740</name>
</gene>
<dbReference type="AlphaFoldDB" id="A0A165XUV5"/>
<feature type="transmembrane region" description="Helical" evidence="1">
    <location>
        <begin position="76"/>
        <end position="96"/>
    </location>
</feature>
<accession>A0A164ACT1</accession>
<reference evidence="3 4" key="1">
    <citation type="submission" date="2016-04" db="EMBL/GenBank/DDBJ databases">
        <title>Draft genome sequence of Aeribacillus pallidus 8m3 from petroleum reservoir.</title>
        <authorList>
            <person name="Poltaraus A.B."/>
            <person name="Nazina T.N."/>
            <person name="Tourova T.P."/>
            <person name="Malakho S.M."/>
            <person name="Korshunova A.V."/>
            <person name="Sokolova D.S."/>
        </authorList>
    </citation>
    <scope>NUCLEOTIDE SEQUENCE [LARGE SCALE GENOMIC DNA]</scope>
    <source>
        <strain evidence="3 4">8m3</strain>
    </source>
</reference>
<reference evidence="2 5" key="2">
    <citation type="submission" date="2016-10" db="EMBL/GenBank/DDBJ databases">
        <title>The whole genome sequencing and assembly of Aeribacillus pallidus KCTC3564 strain.</title>
        <authorList>
            <person name="Lee Y.-J."/>
            <person name="Park M.-K."/>
            <person name="Yi H."/>
            <person name="Bahn Y.-S."/>
            <person name="Kim J.F."/>
            <person name="Lee D.-W."/>
        </authorList>
    </citation>
    <scope>NUCLEOTIDE SEQUENCE [LARGE SCALE GENOMIC DNA]</scope>
    <source>
        <strain evidence="2 5">KCTC3564</strain>
    </source>
</reference>
<evidence type="ECO:0000313" key="3">
    <source>
        <dbReference type="EMBL" id="KZN96432.1"/>
    </source>
</evidence>
<dbReference type="Proteomes" id="UP000076476">
    <property type="component" value="Unassembled WGS sequence"/>
</dbReference>
<dbReference type="EMBL" id="LWBR01000023">
    <property type="protein sequence ID" value="KZN96432.1"/>
    <property type="molecule type" value="Genomic_DNA"/>
</dbReference>
<dbReference type="RefSeq" id="WP_063387903.1">
    <property type="nucleotide sequence ID" value="NZ_CP017703.1"/>
</dbReference>
<accession>A0A165XUV5</accession>
<keyword evidence="1" id="KW-1133">Transmembrane helix</keyword>
<keyword evidence="1" id="KW-0472">Membrane</keyword>
<dbReference type="KEGG" id="apak:AP3564_07325"/>
<sequence length="98" mass="11654">MLWEKLNLEKLLNDSNNGSDDEENEKSTWFIPVFYVSILLALCIAFIEIKLILITLFAPAIIVIMWKPPFKNKKRLFRIISFIYLLFLTIVTIWWFQG</sequence>
<protein>
    <submittedName>
        <fullName evidence="3">Uncharacterized protein</fullName>
    </submittedName>
</protein>
<dbReference type="STRING" id="33936.AZI98_08740"/>
<dbReference type="Proteomes" id="UP000214606">
    <property type="component" value="Chromosome"/>
</dbReference>
<evidence type="ECO:0000313" key="5">
    <source>
        <dbReference type="Proteomes" id="UP000214606"/>
    </source>
</evidence>
<organism evidence="3 4">
    <name type="scientific">Aeribacillus pallidus</name>
    <dbReference type="NCBI Taxonomy" id="33936"/>
    <lineage>
        <taxon>Bacteria</taxon>
        <taxon>Bacillati</taxon>
        <taxon>Bacillota</taxon>
        <taxon>Bacilli</taxon>
        <taxon>Bacillales</taxon>
        <taxon>Bacillaceae</taxon>
        <taxon>Aeribacillus</taxon>
    </lineage>
</organism>
<keyword evidence="1" id="KW-0812">Transmembrane</keyword>
<name>A0A165XUV5_9BACI</name>
<dbReference type="OrthoDB" id="10007413at2"/>
<evidence type="ECO:0000256" key="1">
    <source>
        <dbReference type="SAM" id="Phobius"/>
    </source>
</evidence>
<evidence type="ECO:0000313" key="4">
    <source>
        <dbReference type="Proteomes" id="UP000076476"/>
    </source>
</evidence>
<dbReference type="EMBL" id="CP017703">
    <property type="protein sequence ID" value="ASS90065.1"/>
    <property type="molecule type" value="Genomic_DNA"/>
</dbReference>
<feature type="transmembrane region" description="Helical" evidence="1">
    <location>
        <begin position="33"/>
        <end position="64"/>
    </location>
</feature>
<dbReference type="GeneID" id="301124773"/>
<keyword evidence="4" id="KW-1185">Reference proteome</keyword>
<evidence type="ECO:0000313" key="2">
    <source>
        <dbReference type="EMBL" id="ASS90065.1"/>
    </source>
</evidence>
<proteinExistence type="predicted"/>